<evidence type="ECO:0000256" key="2">
    <source>
        <dbReference type="ARBA" id="ARBA00022723"/>
    </source>
</evidence>
<dbReference type="FunFam" id="3.30.160.60:FF:000110">
    <property type="entry name" value="Zinc finger protein-like"/>
    <property type="match status" value="1"/>
</dbReference>
<dbReference type="PANTHER" id="PTHR24394:SF29">
    <property type="entry name" value="MYONEURIN"/>
    <property type="match status" value="1"/>
</dbReference>
<evidence type="ECO:0000256" key="7">
    <source>
        <dbReference type="PROSITE-ProRule" id="PRU00042"/>
    </source>
</evidence>
<gene>
    <name evidence="10" type="ORF">SSLN_LOCUS10552</name>
</gene>
<dbReference type="SMART" id="SM00355">
    <property type="entry name" value="ZnF_C2H2"/>
    <property type="match status" value="4"/>
</dbReference>
<reference evidence="10 11" key="2">
    <citation type="submission" date="2018-11" db="EMBL/GenBank/DDBJ databases">
        <authorList>
            <consortium name="Pathogen Informatics"/>
        </authorList>
    </citation>
    <scope>NUCLEOTIDE SEQUENCE [LARGE SCALE GENOMIC DNA]</scope>
    <source>
        <strain evidence="10 11">NST_G2</strain>
    </source>
</reference>
<evidence type="ECO:0000256" key="4">
    <source>
        <dbReference type="ARBA" id="ARBA00022771"/>
    </source>
</evidence>
<organism evidence="12">
    <name type="scientific">Schistocephalus solidus</name>
    <name type="common">Tapeworm</name>
    <dbReference type="NCBI Taxonomy" id="70667"/>
    <lineage>
        <taxon>Eukaryota</taxon>
        <taxon>Metazoa</taxon>
        <taxon>Spiralia</taxon>
        <taxon>Lophotrochozoa</taxon>
        <taxon>Platyhelminthes</taxon>
        <taxon>Cestoda</taxon>
        <taxon>Eucestoda</taxon>
        <taxon>Diphyllobothriidea</taxon>
        <taxon>Diphyllobothriidae</taxon>
        <taxon>Schistocephalus</taxon>
    </lineage>
</organism>
<evidence type="ECO:0000313" key="12">
    <source>
        <dbReference type="WBParaSite" id="SSLN_0001096301-mRNA-1"/>
    </source>
</evidence>
<dbReference type="PANTHER" id="PTHR24394">
    <property type="entry name" value="ZINC FINGER PROTEIN"/>
    <property type="match status" value="1"/>
</dbReference>
<evidence type="ECO:0000256" key="3">
    <source>
        <dbReference type="ARBA" id="ARBA00022737"/>
    </source>
</evidence>
<keyword evidence="2" id="KW-0479">Metal-binding</keyword>
<keyword evidence="3" id="KW-0677">Repeat</keyword>
<dbReference type="GO" id="GO:0008270">
    <property type="term" value="F:zinc ion binding"/>
    <property type="evidence" value="ECO:0007669"/>
    <property type="project" value="UniProtKB-KW"/>
</dbReference>
<evidence type="ECO:0000259" key="9">
    <source>
        <dbReference type="PROSITE" id="PS50157"/>
    </source>
</evidence>
<reference evidence="12" key="1">
    <citation type="submission" date="2016-06" db="UniProtKB">
        <authorList>
            <consortium name="WormBaseParasite"/>
        </authorList>
    </citation>
    <scope>IDENTIFICATION</scope>
</reference>
<dbReference type="AlphaFoldDB" id="A0A183T254"/>
<proteinExistence type="predicted"/>
<evidence type="ECO:0000313" key="10">
    <source>
        <dbReference type="EMBL" id="VDL96937.1"/>
    </source>
</evidence>
<feature type="region of interest" description="Disordered" evidence="8">
    <location>
        <begin position="1"/>
        <end position="45"/>
    </location>
</feature>
<keyword evidence="4 7" id="KW-0863">Zinc-finger</keyword>
<feature type="domain" description="C2H2-type" evidence="9">
    <location>
        <begin position="92"/>
        <end position="120"/>
    </location>
</feature>
<name>A0A183T254_SCHSO</name>
<dbReference type="EMBL" id="UYSU01035949">
    <property type="protein sequence ID" value="VDL96937.1"/>
    <property type="molecule type" value="Genomic_DNA"/>
</dbReference>
<dbReference type="GO" id="GO:0005634">
    <property type="term" value="C:nucleus"/>
    <property type="evidence" value="ECO:0007669"/>
    <property type="project" value="UniProtKB-SubCell"/>
</dbReference>
<evidence type="ECO:0000256" key="6">
    <source>
        <dbReference type="ARBA" id="ARBA00023242"/>
    </source>
</evidence>
<comment type="subcellular location">
    <subcellularLocation>
        <location evidence="1">Nucleus</location>
    </subcellularLocation>
</comment>
<dbReference type="OrthoDB" id="6278242at2759"/>
<keyword evidence="11" id="KW-1185">Reference proteome</keyword>
<feature type="domain" description="C2H2-type" evidence="9">
    <location>
        <begin position="63"/>
        <end position="91"/>
    </location>
</feature>
<keyword evidence="5" id="KW-0862">Zinc</keyword>
<dbReference type="Pfam" id="PF00096">
    <property type="entry name" value="zf-C2H2"/>
    <property type="match status" value="4"/>
</dbReference>
<dbReference type="WBParaSite" id="SSLN_0001096301-mRNA-1">
    <property type="protein sequence ID" value="SSLN_0001096301-mRNA-1"/>
    <property type="gene ID" value="SSLN_0001096301"/>
</dbReference>
<keyword evidence="6" id="KW-0539">Nucleus</keyword>
<dbReference type="InterPro" id="IPR036236">
    <property type="entry name" value="Znf_C2H2_sf"/>
</dbReference>
<dbReference type="GO" id="GO:0000981">
    <property type="term" value="F:DNA-binding transcription factor activity, RNA polymerase II-specific"/>
    <property type="evidence" value="ECO:0007669"/>
    <property type="project" value="TreeGrafter"/>
</dbReference>
<accession>A0A183T254</accession>
<protein>
    <submittedName>
        <fullName evidence="12">C2H2-type domain-containing protein</fullName>
    </submittedName>
</protein>
<evidence type="ECO:0000256" key="8">
    <source>
        <dbReference type="SAM" id="MobiDB-lite"/>
    </source>
</evidence>
<dbReference type="STRING" id="70667.A0A183T254"/>
<evidence type="ECO:0000256" key="5">
    <source>
        <dbReference type="ARBA" id="ARBA00022833"/>
    </source>
</evidence>
<dbReference type="PROSITE" id="PS50157">
    <property type="entry name" value="ZINC_FINGER_C2H2_2"/>
    <property type="match status" value="4"/>
</dbReference>
<dbReference type="Proteomes" id="UP000275846">
    <property type="component" value="Unassembled WGS sequence"/>
</dbReference>
<evidence type="ECO:0000256" key="1">
    <source>
        <dbReference type="ARBA" id="ARBA00004123"/>
    </source>
</evidence>
<sequence length="218" mass="24826">MKVEHTGNQDIERVPNESRLYKESTTGPADNRFLSLKDPTPELGGETSATTYVHNVNEKPRVAACEICGKVFAEMRCLRRHIDGIHKKLREYVCEFCGRAFAQQGNLNMHVDSIHKELRGYTCQICSKAFAQKGDLKRHVNGFHKKLRDYLCEICGRAFTDKGHLKKHVDVIHKPNQFTRSVHRAAPLRGPCLLICDVRACLQDITEGGPTVRRLEMR</sequence>
<feature type="compositionally biased region" description="Basic and acidic residues" evidence="8">
    <location>
        <begin position="1"/>
        <end position="22"/>
    </location>
</feature>
<dbReference type="PROSITE" id="PS00028">
    <property type="entry name" value="ZINC_FINGER_C2H2_1"/>
    <property type="match status" value="4"/>
</dbReference>
<feature type="domain" description="C2H2-type" evidence="9">
    <location>
        <begin position="121"/>
        <end position="149"/>
    </location>
</feature>
<evidence type="ECO:0000313" key="11">
    <source>
        <dbReference type="Proteomes" id="UP000275846"/>
    </source>
</evidence>
<dbReference type="Gene3D" id="3.30.160.60">
    <property type="entry name" value="Classic Zinc Finger"/>
    <property type="match status" value="3"/>
</dbReference>
<feature type="domain" description="C2H2-type" evidence="9">
    <location>
        <begin position="150"/>
        <end position="178"/>
    </location>
</feature>
<dbReference type="SUPFAM" id="SSF57667">
    <property type="entry name" value="beta-beta-alpha zinc fingers"/>
    <property type="match status" value="2"/>
</dbReference>
<dbReference type="InterPro" id="IPR013087">
    <property type="entry name" value="Znf_C2H2_type"/>
</dbReference>